<comment type="caution">
    <text evidence="2">The sequence shown here is derived from an EMBL/GenBank/DDBJ whole genome shotgun (WGS) entry which is preliminary data.</text>
</comment>
<dbReference type="AlphaFoldDB" id="A0A0F9HTF1"/>
<accession>A0A0F9HTF1</accession>
<reference evidence="2" key="1">
    <citation type="journal article" date="2015" name="Nature">
        <title>Complex archaea that bridge the gap between prokaryotes and eukaryotes.</title>
        <authorList>
            <person name="Spang A."/>
            <person name="Saw J.H."/>
            <person name="Jorgensen S.L."/>
            <person name="Zaremba-Niedzwiedzka K."/>
            <person name="Martijn J."/>
            <person name="Lind A.E."/>
            <person name="van Eijk R."/>
            <person name="Schleper C."/>
            <person name="Guy L."/>
            <person name="Ettema T.J."/>
        </authorList>
    </citation>
    <scope>NUCLEOTIDE SEQUENCE</scope>
</reference>
<feature type="non-terminal residue" evidence="2">
    <location>
        <position position="1"/>
    </location>
</feature>
<feature type="compositionally biased region" description="Gly residues" evidence="1">
    <location>
        <begin position="34"/>
        <end position="58"/>
    </location>
</feature>
<feature type="region of interest" description="Disordered" evidence="1">
    <location>
        <begin position="1"/>
        <end position="61"/>
    </location>
</feature>
<evidence type="ECO:0000313" key="2">
    <source>
        <dbReference type="EMBL" id="KKM06412.1"/>
    </source>
</evidence>
<dbReference type="EMBL" id="LAZR01016000">
    <property type="protein sequence ID" value="KKM06412.1"/>
    <property type="molecule type" value="Genomic_DNA"/>
</dbReference>
<feature type="compositionally biased region" description="Basic and acidic residues" evidence="1">
    <location>
        <begin position="1"/>
        <end position="28"/>
    </location>
</feature>
<name>A0A0F9HTF1_9ZZZZ</name>
<proteinExistence type="predicted"/>
<gene>
    <name evidence="2" type="ORF">LCGC14_1744290</name>
</gene>
<organism evidence="2">
    <name type="scientific">marine sediment metagenome</name>
    <dbReference type="NCBI Taxonomy" id="412755"/>
    <lineage>
        <taxon>unclassified sequences</taxon>
        <taxon>metagenomes</taxon>
        <taxon>ecological metagenomes</taxon>
    </lineage>
</organism>
<evidence type="ECO:0000256" key="1">
    <source>
        <dbReference type="SAM" id="MobiDB-lite"/>
    </source>
</evidence>
<protein>
    <submittedName>
        <fullName evidence="2">Uncharacterized protein</fullName>
    </submittedName>
</protein>
<sequence length="108" mass="10906">DIIRPRLGRRDPDAATRQRPDHGERHDGLALPAGGRGEGSGGVGAGGAGGGATGGSGSAGPRVQIVIQGHIVGQSGIEELTEMINEAVQGRDVRLVATQVKQGGQLVR</sequence>